<evidence type="ECO:0000256" key="2">
    <source>
        <dbReference type="ARBA" id="ARBA00009477"/>
    </source>
</evidence>
<evidence type="ECO:0000256" key="10">
    <source>
        <dbReference type="SAM" id="Coils"/>
    </source>
</evidence>
<dbReference type="PANTHER" id="PTHR30386">
    <property type="entry name" value="MEMBRANE FUSION SUBUNIT OF EMRAB-TOLC MULTIDRUG EFFLUX PUMP"/>
    <property type="match status" value="1"/>
</dbReference>
<comment type="caution">
    <text evidence="13">The sequence shown here is derived from an EMBL/GenBank/DDBJ whole genome shotgun (WGS) entry which is preliminary data.</text>
</comment>
<keyword evidence="8 9" id="KW-0472">Membrane</keyword>
<evidence type="ECO:0000259" key="11">
    <source>
        <dbReference type="Pfam" id="PF25994"/>
    </source>
</evidence>
<comment type="subcellular location">
    <subcellularLocation>
        <location evidence="1 9">Cell inner membrane</location>
        <topology evidence="1 9">Single-pass membrane protein</topology>
    </subcellularLocation>
</comment>
<protein>
    <recommendedName>
        <fullName evidence="9">Membrane fusion protein (MFP) family protein</fullName>
    </recommendedName>
</protein>
<keyword evidence="3 9" id="KW-0813">Transport</keyword>
<evidence type="ECO:0000256" key="4">
    <source>
        <dbReference type="ARBA" id="ARBA00022475"/>
    </source>
</evidence>
<dbReference type="Proteomes" id="UP000542776">
    <property type="component" value="Unassembled WGS sequence"/>
</dbReference>
<keyword evidence="6 9" id="KW-0812">Transmembrane</keyword>
<dbReference type="GO" id="GO:0015031">
    <property type="term" value="P:protein transport"/>
    <property type="evidence" value="ECO:0007669"/>
    <property type="project" value="InterPro"/>
</dbReference>
<gene>
    <name evidence="13" type="ORF">GGR04_002749</name>
</gene>
<feature type="domain" description="AprE-like beta-barrel" evidence="12">
    <location>
        <begin position="352"/>
        <end position="441"/>
    </location>
</feature>
<dbReference type="InterPro" id="IPR010129">
    <property type="entry name" value="T1SS_HlyD"/>
</dbReference>
<dbReference type="GO" id="GO:0005886">
    <property type="term" value="C:plasma membrane"/>
    <property type="evidence" value="ECO:0007669"/>
    <property type="project" value="UniProtKB-SubCell"/>
</dbReference>
<sequence>MSVIAFRKKPEPTEATETGAPAVPALAAPAGGAEGEFDFGLRKPIIAGTAIVAIFIVGLGIWAAFAPLSGAVVASGVVKVEDSRKVVKNRDGGIVKQVLVRDGQQVQQGDVLIRMDDVQARSAYEVYDNQLMNLLASRARFVAESQNAETITFPPELLERRDDPAVAQLIADQTTLFATRRQSLLTQVDILEQRVQQLNTRIGGYEVQITSINRQQELIEEEKAGVDSLLKKGLAPKTQVLALERASVNLGGQTGSLKSQIAEARETQGEAQMQINRLHQDRLTEANEGIGRVQSDMANIVPRLGSARATLALTDVHAPVTGTVIGLTQFTDGGVVGAGERILDIVPNDTQLIVQAMIQPQDIAKVKTGMVAQVKLTAYNQHTTPAAEGKVLRVSPDRLTTENGTAYFTTDVEVDPKSLAHMAGDIRLYPGMPAEVILPTGSRTALDYILSPISSSMDRAFREE</sequence>
<dbReference type="AlphaFoldDB" id="A0A7W6MKA0"/>
<dbReference type="InterPro" id="IPR050739">
    <property type="entry name" value="MFP"/>
</dbReference>
<keyword evidence="14" id="KW-1185">Reference proteome</keyword>
<dbReference type="Gene3D" id="2.40.30.170">
    <property type="match status" value="1"/>
</dbReference>
<evidence type="ECO:0000256" key="6">
    <source>
        <dbReference type="ARBA" id="ARBA00022692"/>
    </source>
</evidence>
<feature type="coiled-coil region" evidence="10">
    <location>
        <begin position="181"/>
        <end position="232"/>
    </location>
</feature>
<dbReference type="NCBIfam" id="TIGR01843">
    <property type="entry name" value="type_I_hlyD"/>
    <property type="match status" value="1"/>
</dbReference>
<evidence type="ECO:0000256" key="9">
    <source>
        <dbReference type="RuleBase" id="RU365093"/>
    </source>
</evidence>
<proteinExistence type="inferred from homology"/>
<evidence type="ECO:0000259" key="12">
    <source>
        <dbReference type="Pfam" id="PF26002"/>
    </source>
</evidence>
<dbReference type="EMBL" id="JACIEK010000007">
    <property type="protein sequence ID" value="MBB3998894.1"/>
    <property type="molecule type" value="Genomic_DNA"/>
</dbReference>
<dbReference type="PRINTS" id="PR01490">
    <property type="entry name" value="RTXTOXIND"/>
</dbReference>
<dbReference type="PANTHER" id="PTHR30386:SF17">
    <property type="entry name" value="ALKALINE PROTEASE SECRETION PROTEIN APRE"/>
    <property type="match status" value="1"/>
</dbReference>
<evidence type="ECO:0000256" key="5">
    <source>
        <dbReference type="ARBA" id="ARBA00022519"/>
    </source>
</evidence>
<dbReference type="Gene3D" id="2.40.50.100">
    <property type="match status" value="1"/>
</dbReference>
<keyword evidence="10" id="KW-0175">Coiled coil</keyword>
<dbReference type="InterPro" id="IPR058781">
    <property type="entry name" value="HH_AprE-like"/>
</dbReference>
<dbReference type="Pfam" id="PF25994">
    <property type="entry name" value="HH_AprE"/>
    <property type="match status" value="1"/>
</dbReference>
<evidence type="ECO:0000256" key="7">
    <source>
        <dbReference type="ARBA" id="ARBA00022989"/>
    </source>
</evidence>
<evidence type="ECO:0000313" key="14">
    <source>
        <dbReference type="Proteomes" id="UP000542776"/>
    </source>
</evidence>
<reference evidence="13 14" key="1">
    <citation type="submission" date="2020-08" db="EMBL/GenBank/DDBJ databases">
        <title>Genomic Encyclopedia of Type Strains, Phase IV (KMG-IV): sequencing the most valuable type-strain genomes for metagenomic binning, comparative biology and taxonomic classification.</title>
        <authorList>
            <person name="Goeker M."/>
        </authorList>
    </citation>
    <scope>NUCLEOTIDE SEQUENCE [LARGE SCALE GENOMIC DNA]</scope>
    <source>
        <strain evidence="13 14">DSM 102238</strain>
    </source>
</reference>
<feature type="domain" description="AprE-like long alpha-helical hairpin" evidence="11">
    <location>
        <begin position="120"/>
        <end position="308"/>
    </location>
</feature>
<evidence type="ECO:0000256" key="1">
    <source>
        <dbReference type="ARBA" id="ARBA00004377"/>
    </source>
</evidence>
<keyword evidence="7 9" id="KW-1133">Transmembrane helix</keyword>
<dbReference type="Pfam" id="PF26002">
    <property type="entry name" value="Beta-barrel_AprE"/>
    <property type="match status" value="1"/>
</dbReference>
<evidence type="ECO:0000256" key="3">
    <source>
        <dbReference type="ARBA" id="ARBA00022448"/>
    </source>
</evidence>
<feature type="transmembrane region" description="Helical" evidence="9">
    <location>
        <begin position="45"/>
        <end position="65"/>
    </location>
</feature>
<dbReference type="InterPro" id="IPR058982">
    <property type="entry name" value="Beta-barrel_AprE"/>
</dbReference>
<keyword evidence="4 9" id="KW-1003">Cell membrane</keyword>
<dbReference type="SUPFAM" id="SSF111369">
    <property type="entry name" value="HlyD-like secretion proteins"/>
    <property type="match status" value="1"/>
</dbReference>
<name>A0A7W6MKA0_9HYPH</name>
<organism evidence="13 14">
    <name type="scientific">Aureimonas pseudogalii</name>
    <dbReference type="NCBI Taxonomy" id="1744844"/>
    <lineage>
        <taxon>Bacteria</taxon>
        <taxon>Pseudomonadati</taxon>
        <taxon>Pseudomonadota</taxon>
        <taxon>Alphaproteobacteria</taxon>
        <taxon>Hyphomicrobiales</taxon>
        <taxon>Aurantimonadaceae</taxon>
        <taxon>Aureimonas</taxon>
    </lineage>
</organism>
<dbReference type="RefSeq" id="WP_183200422.1">
    <property type="nucleotide sequence ID" value="NZ_JACIEK010000007.1"/>
</dbReference>
<comment type="similarity">
    <text evidence="2 9">Belongs to the membrane fusion protein (MFP) (TC 8.A.1) family.</text>
</comment>
<keyword evidence="5 9" id="KW-0997">Cell inner membrane</keyword>
<evidence type="ECO:0000256" key="8">
    <source>
        <dbReference type="ARBA" id="ARBA00023136"/>
    </source>
</evidence>
<evidence type="ECO:0000313" key="13">
    <source>
        <dbReference type="EMBL" id="MBB3998894.1"/>
    </source>
</evidence>
<accession>A0A7W6MKA0</accession>